<gene>
    <name evidence="1" type="ORF">GALL_498970</name>
</gene>
<reference evidence="1" key="1">
    <citation type="submission" date="2016-10" db="EMBL/GenBank/DDBJ databases">
        <title>Sequence of Gallionella enrichment culture.</title>
        <authorList>
            <person name="Poehlein A."/>
            <person name="Muehling M."/>
            <person name="Daniel R."/>
        </authorList>
    </citation>
    <scope>NUCLEOTIDE SEQUENCE</scope>
</reference>
<accession>A0A1J5PB36</accession>
<evidence type="ECO:0000313" key="1">
    <source>
        <dbReference type="EMBL" id="OIQ68510.1"/>
    </source>
</evidence>
<organism evidence="1">
    <name type="scientific">mine drainage metagenome</name>
    <dbReference type="NCBI Taxonomy" id="410659"/>
    <lineage>
        <taxon>unclassified sequences</taxon>
        <taxon>metagenomes</taxon>
        <taxon>ecological metagenomes</taxon>
    </lineage>
</organism>
<dbReference type="EMBL" id="MLJW01005266">
    <property type="protein sequence ID" value="OIQ68510.1"/>
    <property type="molecule type" value="Genomic_DNA"/>
</dbReference>
<protein>
    <submittedName>
        <fullName evidence="1">Uncharacterized protein</fullName>
    </submittedName>
</protein>
<sequence length="81" mass="9042">MGVAGDHLRKGADMGAAQRVLRQQRRLGVDFIQPFDDGKRLGQDRAAVLLQRRHQPLRVDHQIAWVALLAPAQMMGQVFGT</sequence>
<dbReference type="AlphaFoldDB" id="A0A1J5PB36"/>
<comment type="caution">
    <text evidence="1">The sequence shown here is derived from an EMBL/GenBank/DDBJ whole genome shotgun (WGS) entry which is preliminary data.</text>
</comment>
<name>A0A1J5PB36_9ZZZZ</name>
<proteinExistence type="predicted"/>